<keyword evidence="3" id="KW-1185">Reference proteome</keyword>
<feature type="transmembrane region" description="Helical" evidence="1">
    <location>
        <begin position="12"/>
        <end position="29"/>
    </location>
</feature>
<evidence type="ECO:0000256" key="1">
    <source>
        <dbReference type="SAM" id="Phobius"/>
    </source>
</evidence>
<reference evidence="2 3" key="1">
    <citation type="submission" date="2018-10" db="EMBL/GenBank/DDBJ databases">
        <title>Phylogenomics of Brevibacillus.</title>
        <authorList>
            <person name="Dunlap C."/>
        </authorList>
    </citation>
    <scope>NUCLEOTIDE SEQUENCE [LARGE SCALE GENOMIC DNA]</scope>
    <source>
        <strain evidence="2 3">DSM 100115</strain>
    </source>
</reference>
<protein>
    <submittedName>
        <fullName evidence="2">Uncharacterized protein</fullName>
    </submittedName>
</protein>
<dbReference type="RefSeq" id="WP_122906536.1">
    <property type="nucleotide sequence ID" value="NZ_CP154342.1"/>
</dbReference>
<sequence length="194" mass="22127">MTSLDAKNAHYWITVIFAGLVFLLVLNYIPAQDTVQEQIFAERGYKIVSQSESIATEFIFDPTWLPEAGGSKTVDYIFYDANNTRIYVSEIKNNGQMTYVNIKFSSNYNKEEGTFVTSTVIHKDNGELSYSGVFIKPRFYDVQNNEELAMEYSMGIGPDDLITLGFGEKEMEQFSGKQIAVKLSNFNLVHYKRI</sequence>
<keyword evidence="1" id="KW-0812">Transmembrane</keyword>
<organism evidence="2 3">
    <name type="scientific">Brevibacillus gelatini</name>
    <dbReference type="NCBI Taxonomy" id="1655277"/>
    <lineage>
        <taxon>Bacteria</taxon>
        <taxon>Bacillati</taxon>
        <taxon>Bacillota</taxon>
        <taxon>Bacilli</taxon>
        <taxon>Bacillales</taxon>
        <taxon>Paenibacillaceae</taxon>
        <taxon>Brevibacillus</taxon>
    </lineage>
</organism>
<keyword evidence="1" id="KW-0472">Membrane</keyword>
<keyword evidence="1" id="KW-1133">Transmembrane helix</keyword>
<gene>
    <name evidence="2" type="ORF">EDM57_20460</name>
</gene>
<name>A0A3M8AP97_9BACL</name>
<proteinExistence type="predicted"/>
<evidence type="ECO:0000313" key="2">
    <source>
        <dbReference type="EMBL" id="RNB53018.1"/>
    </source>
</evidence>
<dbReference type="OrthoDB" id="2734886at2"/>
<evidence type="ECO:0000313" key="3">
    <source>
        <dbReference type="Proteomes" id="UP000268829"/>
    </source>
</evidence>
<dbReference type="AlphaFoldDB" id="A0A3M8AP97"/>
<dbReference type="Proteomes" id="UP000268829">
    <property type="component" value="Unassembled WGS sequence"/>
</dbReference>
<comment type="caution">
    <text evidence="2">The sequence shown here is derived from an EMBL/GenBank/DDBJ whole genome shotgun (WGS) entry which is preliminary data.</text>
</comment>
<dbReference type="EMBL" id="RHHS01000052">
    <property type="protein sequence ID" value="RNB53018.1"/>
    <property type="molecule type" value="Genomic_DNA"/>
</dbReference>
<accession>A0A3M8AP97</accession>